<name>A0A9P4XVX1_CRYP1</name>
<accession>A0A9P4XVX1</accession>
<dbReference type="EMBL" id="MU032351">
    <property type="protein sequence ID" value="KAF3761983.1"/>
    <property type="molecule type" value="Genomic_DNA"/>
</dbReference>
<dbReference type="InterPro" id="IPR052895">
    <property type="entry name" value="HetReg/Transcr_Mod"/>
</dbReference>
<gene>
    <name evidence="1" type="ORF">M406DRAFT_104393</name>
</gene>
<dbReference type="GeneID" id="63832227"/>
<proteinExistence type="predicted"/>
<dbReference type="PANTHER" id="PTHR24148:SF73">
    <property type="entry name" value="HET DOMAIN PROTEIN (AFU_ORTHOLOGUE AFUA_8G01020)"/>
    <property type="match status" value="1"/>
</dbReference>
<sequence>MGLAWWKQLRTVLGALLAGWSVLLCGPMSMSLHTVGANALRLRRFLRQRTWRRRSDGLHFDVLIPFMQTAVRLYRFRTGTRSYSYRFMLTAFQDLNCKDPQDMWPALGIIHHMPLALDTDTNAKIVSRYIHTKQDLLPLVRTTEYGRGAPLPSWVPDWEAGVGSQLHFYNELSFIMSWELFNASSGRSLLVEMWPNSMLRLLGVIVDEVRTTYSVMEPRIDEPVIRVKTGPKRLEGNLKTLLAKGGNSEHVSNDFWRLLTCDIRPDEKDDLKWRRARSSDRVVCEREYRNGLLGHGVRGRRLFSAGQGDFGLGPANTMIGDVVAVLYGGRFPFILRRAPGRNTYTLVGYAYVQGIMDGEALSGAAETEEIFLI</sequence>
<dbReference type="RefSeq" id="XP_040772962.1">
    <property type="nucleotide sequence ID" value="XM_040915098.1"/>
</dbReference>
<comment type="caution">
    <text evidence="1">The sequence shown here is derived from an EMBL/GenBank/DDBJ whole genome shotgun (WGS) entry which is preliminary data.</text>
</comment>
<reference evidence="1" key="1">
    <citation type="journal article" date="2020" name="Phytopathology">
        <title>Genome sequence of the chestnut blight fungus Cryphonectria parasitica EP155: A fundamental resource for an archetypical invasive plant pathogen.</title>
        <authorList>
            <person name="Crouch J.A."/>
            <person name="Dawe A."/>
            <person name="Aerts A."/>
            <person name="Barry K."/>
            <person name="Churchill A.C.L."/>
            <person name="Grimwood J."/>
            <person name="Hillman B."/>
            <person name="Milgroom M.G."/>
            <person name="Pangilinan J."/>
            <person name="Smith M."/>
            <person name="Salamov A."/>
            <person name="Schmutz J."/>
            <person name="Yadav J."/>
            <person name="Grigoriev I.V."/>
            <person name="Nuss D."/>
        </authorList>
    </citation>
    <scope>NUCLEOTIDE SEQUENCE</scope>
    <source>
        <strain evidence="1">EP155</strain>
    </source>
</reference>
<dbReference type="PANTHER" id="PTHR24148">
    <property type="entry name" value="ANKYRIN REPEAT DOMAIN-CONTAINING PROTEIN 39 HOMOLOG-RELATED"/>
    <property type="match status" value="1"/>
</dbReference>
<protein>
    <submittedName>
        <fullName evidence="1">Uncharacterized protein</fullName>
    </submittedName>
</protein>
<keyword evidence="2" id="KW-1185">Reference proteome</keyword>
<evidence type="ECO:0000313" key="1">
    <source>
        <dbReference type="EMBL" id="KAF3761983.1"/>
    </source>
</evidence>
<dbReference type="Pfam" id="PF26639">
    <property type="entry name" value="Het-6_barrel"/>
    <property type="match status" value="1"/>
</dbReference>
<dbReference type="AlphaFoldDB" id="A0A9P4XVX1"/>
<evidence type="ECO:0000313" key="2">
    <source>
        <dbReference type="Proteomes" id="UP000803844"/>
    </source>
</evidence>
<dbReference type="OrthoDB" id="4587016at2759"/>
<organism evidence="1 2">
    <name type="scientific">Cryphonectria parasitica (strain ATCC 38755 / EP155)</name>
    <dbReference type="NCBI Taxonomy" id="660469"/>
    <lineage>
        <taxon>Eukaryota</taxon>
        <taxon>Fungi</taxon>
        <taxon>Dikarya</taxon>
        <taxon>Ascomycota</taxon>
        <taxon>Pezizomycotina</taxon>
        <taxon>Sordariomycetes</taxon>
        <taxon>Sordariomycetidae</taxon>
        <taxon>Diaporthales</taxon>
        <taxon>Cryphonectriaceae</taxon>
        <taxon>Cryphonectria-Endothia species complex</taxon>
        <taxon>Cryphonectria</taxon>
    </lineage>
</organism>
<dbReference type="Proteomes" id="UP000803844">
    <property type="component" value="Unassembled WGS sequence"/>
</dbReference>